<organism evidence="4 5">
    <name type="scientific">Emticicia agri</name>
    <dbReference type="NCBI Taxonomy" id="2492393"/>
    <lineage>
        <taxon>Bacteria</taxon>
        <taxon>Pseudomonadati</taxon>
        <taxon>Bacteroidota</taxon>
        <taxon>Cytophagia</taxon>
        <taxon>Cytophagales</taxon>
        <taxon>Leadbetterellaceae</taxon>
        <taxon>Emticicia</taxon>
    </lineage>
</organism>
<dbReference type="PANTHER" id="PTHR34580">
    <property type="match status" value="1"/>
</dbReference>
<dbReference type="InterPro" id="IPR036388">
    <property type="entry name" value="WH-like_DNA-bd_sf"/>
</dbReference>
<dbReference type="SUPFAM" id="SSF46785">
    <property type="entry name" value="Winged helix' DNA-binding domain"/>
    <property type="match status" value="1"/>
</dbReference>
<evidence type="ECO:0000256" key="1">
    <source>
        <dbReference type="ARBA" id="ARBA00023015"/>
    </source>
</evidence>
<dbReference type="Pfam" id="PF13280">
    <property type="entry name" value="WYL"/>
    <property type="match status" value="1"/>
</dbReference>
<dbReference type="PROSITE" id="PS51000">
    <property type="entry name" value="HTH_DEOR_2"/>
    <property type="match status" value="1"/>
</dbReference>
<dbReference type="Proteomes" id="UP000293162">
    <property type="component" value="Unassembled WGS sequence"/>
</dbReference>
<keyword evidence="1" id="KW-0805">Transcription regulation</keyword>
<dbReference type="Gene3D" id="1.10.10.10">
    <property type="entry name" value="Winged helix-like DNA-binding domain superfamily/Winged helix DNA-binding domain"/>
    <property type="match status" value="1"/>
</dbReference>
<dbReference type="InterPro" id="IPR036390">
    <property type="entry name" value="WH_DNA-bd_sf"/>
</dbReference>
<dbReference type="InterPro" id="IPR026881">
    <property type="entry name" value="WYL_dom"/>
</dbReference>
<reference evidence="4 5" key="1">
    <citation type="submission" date="2019-02" db="EMBL/GenBank/DDBJ databases">
        <title>Bacterial novel species Emticicia sp. 17J42-9 isolated from soil.</title>
        <authorList>
            <person name="Jung H.-Y."/>
        </authorList>
    </citation>
    <scope>NUCLEOTIDE SEQUENCE [LARGE SCALE GENOMIC DNA]</scope>
    <source>
        <strain evidence="4 5">17J42-9</strain>
    </source>
</reference>
<gene>
    <name evidence="4" type="ORF">EWM59_00150</name>
</gene>
<dbReference type="RefSeq" id="WP_130018890.1">
    <property type="nucleotide sequence ID" value="NZ_SEWF01000001.1"/>
</dbReference>
<dbReference type="PANTHER" id="PTHR34580:SF1">
    <property type="entry name" value="PROTEIN PAFC"/>
    <property type="match status" value="1"/>
</dbReference>
<name>A0A4Q5M6E0_9BACT</name>
<feature type="domain" description="HTH deoR-type" evidence="3">
    <location>
        <begin position="8"/>
        <end position="63"/>
    </location>
</feature>
<sequence length="242" mass="27796">MIDNETPRLSRLTALITFLQTKRLVTSTELAKKFNVSVRTIYRDIRALELSGIPICTEEGKGYSLVEGFVLAPVMFTESEANALITAEQLVLKNSDTSFIKNYQDALIKVKAVLRTNTKEKARILAERIVYRNNSGQGSPSHYLSLIQLALTNFTPIRIAYVSQENTSTERVVEPFALYNTQENWVLIAYCRLRKENRSFRLDRIQALETLTERFQPQNISLQDYFESVRKIYFNTPDIPLS</sequence>
<evidence type="ECO:0000259" key="3">
    <source>
        <dbReference type="PROSITE" id="PS51000"/>
    </source>
</evidence>
<dbReference type="EMBL" id="SEWF01000001">
    <property type="protein sequence ID" value="RYU97567.1"/>
    <property type="molecule type" value="Genomic_DNA"/>
</dbReference>
<dbReference type="InterPro" id="IPR001034">
    <property type="entry name" value="DeoR_HTH"/>
</dbReference>
<evidence type="ECO:0000313" key="4">
    <source>
        <dbReference type="EMBL" id="RYU97567.1"/>
    </source>
</evidence>
<dbReference type="AlphaFoldDB" id="A0A4Q5M6E0"/>
<keyword evidence="5" id="KW-1185">Reference proteome</keyword>
<proteinExistence type="predicted"/>
<accession>A0A4Q5M6E0</accession>
<evidence type="ECO:0000313" key="5">
    <source>
        <dbReference type="Proteomes" id="UP000293162"/>
    </source>
</evidence>
<dbReference type="OrthoDB" id="9815009at2"/>
<dbReference type="InterPro" id="IPR051534">
    <property type="entry name" value="CBASS_pafABC_assoc_protein"/>
</dbReference>
<comment type="caution">
    <text evidence="4">The sequence shown here is derived from an EMBL/GenBank/DDBJ whole genome shotgun (WGS) entry which is preliminary data.</text>
</comment>
<evidence type="ECO:0000256" key="2">
    <source>
        <dbReference type="ARBA" id="ARBA00023163"/>
    </source>
</evidence>
<dbReference type="PROSITE" id="PS52050">
    <property type="entry name" value="WYL"/>
    <property type="match status" value="1"/>
</dbReference>
<protein>
    <submittedName>
        <fullName evidence="4">YafY family transcriptional regulator</fullName>
    </submittedName>
</protein>
<dbReference type="GO" id="GO:0003700">
    <property type="term" value="F:DNA-binding transcription factor activity"/>
    <property type="evidence" value="ECO:0007669"/>
    <property type="project" value="InterPro"/>
</dbReference>
<dbReference type="InterPro" id="IPR013196">
    <property type="entry name" value="HTH_11"/>
</dbReference>
<dbReference type="Pfam" id="PF08279">
    <property type="entry name" value="HTH_11"/>
    <property type="match status" value="1"/>
</dbReference>
<keyword evidence="2" id="KW-0804">Transcription</keyword>